<organism evidence="2 3">
    <name type="scientific">Salix dunnii</name>
    <dbReference type="NCBI Taxonomy" id="1413687"/>
    <lineage>
        <taxon>Eukaryota</taxon>
        <taxon>Viridiplantae</taxon>
        <taxon>Streptophyta</taxon>
        <taxon>Embryophyta</taxon>
        <taxon>Tracheophyta</taxon>
        <taxon>Spermatophyta</taxon>
        <taxon>Magnoliopsida</taxon>
        <taxon>eudicotyledons</taxon>
        <taxon>Gunneridae</taxon>
        <taxon>Pentapetalae</taxon>
        <taxon>rosids</taxon>
        <taxon>fabids</taxon>
        <taxon>Malpighiales</taxon>
        <taxon>Salicaceae</taxon>
        <taxon>Saliceae</taxon>
        <taxon>Salix</taxon>
    </lineage>
</organism>
<name>A0A835TEA1_9ROSI</name>
<feature type="region of interest" description="Disordered" evidence="1">
    <location>
        <begin position="1"/>
        <end position="21"/>
    </location>
</feature>
<dbReference type="AlphaFoldDB" id="A0A835TEA1"/>
<feature type="compositionally biased region" description="Polar residues" evidence="1">
    <location>
        <begin position="1"/>
        <end position="16"/>
    </location>
</feature>
<dbReference type="EMBL" id="JADGMS010000003">
    <property type="protein sequence ID" value="KAF9686281.1"/>
    <property type="molecule type" value="Genomic_DNA"/>
</dbReference>
<protein>
    <submittedName>
        <fullName evidence="2">Uncharacterized protein</fullName>
    </submittedName>
</protein>
<comment type="caution">
    <text evidence="2">The sequence shown here is derived from an EMBL/GenBank/DDBJ whole genome shotgun (WGS) entry which is preliminary data.</text>
</comment>
<accession>A0A835TEA1</accession>
<evidence type="ECO:0000256" key="1">
    <source>
        <dbReference type="SAM" id="MobiDB-lite"/>
    </source>
</evidence>
<keyword evidence="3" id="KW-1185">Reference proteome</keyword>
<evidence type="ECO:0000313" key="3">
    <source>
        <dbReference type="Proteomes" id="UP000657918"/>
    </source>
</evidence>
<evidence type="ECO:0000313" key="2">
    <source>
        <dbReference type="EMBL" id="KAF9686281.1"/>
    </source>
</evidence>
<dbReference type="Proteomes" id="UP000657918">
    <property type="component" value="Unassembled WGS sequence"/>
</dbReference>
<proteinExistence type="predicted"/>
<reference evidence="2 3" key="1">
    <citation type="submission" date="2020-10" db="EMBL/GenBank/DDBJ databases">
        <title>Plant Genome Project.</title>
        <authorList>
            <person name="Zhang R.-G."/>
        </authorList>
    </citation>
    <scope>NUCLEOTIDE SEQUENCE [LARGE SCALE GENOMIC DNA]</scope>
    <source>
        <strain evidence="2">FAFU-HL-1</strain>
        <tissue evidence="2">Leaf</tissue>
    </source>
</reference>
<sequence>MTGSAHESPAIPSNTSEEGKGFSPVLFRKEVGGLFQVLALGNGRNLYVLDALAEVERSKCRELDAAGNVPTKNVTTPV</sequence>
<gene>
    <name evidence="2" type="ORF">SADUNF_Sadunf03G0142400</name>
</gene>
<dbReference type="OrthoDB" id="10544298at2759"/>